<keyword evidence="4 9" id="KW-0863">Zinc-finger</keyword>
<evidence type="ECO:0000256" key="2">
    <source>
        <dbReference type="ARBA" id="ARBA00022723"/>
    </source>
</evidence>
<dbReference type="GO" id="GO:0030674">
    <property type="term" value="F:protein-macromolecule adaptor activity"/>
    <property type="evidence" value="ECO:0007669"/>
    <property type="project" value="UniProtKB-ARBA"/>
</dbReference>
<dbReference type="InterPro" id="IPR013087">
    <property type="entry name" value="Znf_C2H2_type"/>
</dbReference>
<gene>
    <name evidence="11" type="ORF">NQ314_007998</name>
</gene>
<keyword evidence="2" id="KW-0479">Metal-binding</keyword>
<reference evidence="11" key="1">
    <citation type="journal article" date="2023" name="Insect Mol. Biol.">
        <title>Genome sequencing provides insights into the evolution of gene families encoding plant cell wall-degrading enzymes in longhorned beetles.</title>
        <authorList>
            <person name="Shin N.R."/>
            <person name="Okamura Y."/>
            <person name="Kirsch R."/>
            <person name="Pauchet Y."/>
        </authorList>
    </citation>
    <scope>NUCLEOTIDE SEQUENCE</scope>
    <source>
        <strain evidence="11">RBIC_L_NR</strain>
    </source>
</reference>
<keyword evidence="3" id="KW-0677">Repeat</keyword>
<comment type="similarity">
    <text evidence="8">Belongs to the snail C2H2-type zinc-finger protein family.</text>
</comment>
<feature type="non-terminal residue" evidence="11">
    <location>
        <position position="1"/>
    </location>
</feature>
<evidence type="ECO:0000256" key="8">
    <source>
        <dbReference type="ARBA" id="ARBA00037948"/>
    </source>
</evidence>
<dbReference type="Proteomes" id="UP001162156">
    <property type="component" value="Unassembled WGS sequence"/>
</dbReference>
<dbReference type="InterPro" id="IPR050527">
    <property type="entry name" value="Snail/Krueppel_Znf"/>
</dbReference>
<feature type="domain" description="C2H2-type" evidence="10">
    <location>
        <begin position="264"/>
        <end position="293"/>
    </location>
</feature>
<evidence type="ECO:0000313" key="11">
    <source>
        <dbReference type="EMBL" id="KAJ8950145.1"/>
    </source>
</evidence>
<keyword evidence="6" id="KW-0238">DNA-binding</keyword>
<evidence type="ECO:0000256" key="9">
    <source>
        <dbReference type="PROSITE-ProRule" id="PRU00042"/>
    </source>
</evidence>
<dbReference type="SUPFAM" id="SSF57667">
    <property type="entry name" value="beta-beta-alpha zinc fingers"/>
    <property type="match status" value="2"/>
</dbReference>
<comment type="subcellular location">
    <subcellularLocation>
        <location evidence="1">Nucleus</location>
    </subcellularLocation>
</comment>
<dbReference type="Gene3D" id="3.30.160.60">
    <property type="entry name" value="Classic Zinc Finger"/>
    <property type="match status" value="4"/>
</dbReference>
<feature type="domain" description="C2H2-type" evidence="10">
    <location>
        <begin position="355"/>
        <end position="382"/>
    </location>
</feature>
<keyword evidence="7" id="KW-0539">Nucleus</keyword>
<evidence type="ECO:0000256" key="3">
    <source>
        <dbReference type="ARBA" id="ARBA00022737"/>
    </source>
</evidence>
<dbReference type="GO" id="GO:0008270">
    <property type="term" value="F:zinc ion binding"/>
    <property type="evidence" value="ECO:0007669"/>
    <property type="project" value="UniProtKB-KW"/>
</dbReference>
<sequence>NMDTEDESTAYLKYLNDPTTPNNYLLSNEVELTDSFPFAEIETADWPPEGFPVLLSSPLITEECNATTVTDNIQLFNEETTVIQTNLKEQEIELLQTSKINKLPSGHILHSYLPIKGKANGTGHRSIKKTYINYAPIVKEDLDGNKEIYLTEKDINNDASIIQLFNTDVFLHNAIFQFHEQNVAARKEQHESTSILKNNNEENKEYTIFLCSICKLACSDKNELKEHMITKHELTTSNNDLKPMEEKVDEIERNSEKKIFENISRCSIKGCNLRFARDELRQRHEECHVGENKKQFRCNQCDERFSIWRICSNHLWKCHKIDLGLFTCPMCNMFKSNSSIRVLNHMAIHNEEKPFLCSDCGKGFKTMVQLKNHEVIHKKPEDLPNWSVMRQCEICERYFANSKCLKKHIQSVHEHFKPFICNICGHKTARKAMLEAKKYRCPHCPYTSIQSASYKSHINNHHPGKSGTYSCSYCSYTCINLADYSAHLKRHEAASKESGKN</sequence>
<name>A0AAV8YGF6_9CUCU</name>
<dbReference type="PROSITE" id="PS50157">
    <property type="entry name" value="ZINC_FINGER_C2H2_2"/>
    <property type="match status" value="3"/>
</dbReference>
<evidence type="ECO:0000256" key="5">
    <source>
        <dbReference type="ARBA" id="ARBA00022833"/>
    </source>
</evidence>
<evidence type="ECO:0000256" key="1">
    <source>
        <dbReference type="ARBA" id="ARBA00004123"/>
    </source>
</evidence>
<dbReference type="GO" id="GO:0000981">
    <property type="term" value="F:DNA-binding transcription factor activity, RNA polymerase II-specific"/>
    <property type="evidence" value="ECO:0007669"/>
    <property type="project" value="TreeGrafter"/>
</dbReference>
<dbReference type="SMART" id="SM00355">
    <property type="entry name" value="ZnF_C2H2"/>
    <property type="match status" value="8"/>
</dbReference>
<evidence type="ECO:0000256" key="7">
    <source>
        <dbReference type="ARBA" id="ARBA00023242"/>
    </source>
</evidence>
<evidence type="ECO:0000256" key="4">
    <source>
        <dbReference type="ARBA" id="ARBA00022771"/>
    </source>
</evidence>
<organism evidence="11 12">
    <name type="scientific">Rhamnusium bicolor</name>
    <dbReference type="NCBI Taxonomy" id="1586634"/>
    <lineage>
        <taxon>Eukaryota</taxon>
        <taxon>Metazoa</taxon>
        <taxon>Ecdysozoa</taxon>
        <taxon>Arthropoda</taxon>
        <taxon>Hexapoda</taxon>
        <taxon>Insecta</taxon>
        <taxon>Pterygota</taxon>
        <taxon>Neoptera</taxon>
        <taxon>Endopterygota</taxon>
        <taxon>Coleoptera</taxon>
        <taxon>Polyphaga</taxon>
        <taxon>Cucujiformia</taxon>
        <taxon>Chrysomeloidea</taxon>
        <taxon>Cerambycidae</taxon>
        <taxon>Lepturinae</taxon>
        <taxon>Rhagiini</taxon>
        <taxon>Rhamnusium</taxon>
    </lineage>
</organism>
<dbReference type="PANTHER" id="PTHR24388:SF54">
    <property type="entry name" value="PROTEIN ESCARGOT"/>
    <property type="match status" value="1"/>
</dbReference>
<evidence type="ECO:0000256" key="6">
    <source>
        <dbReference type="ARBA" id="ARBA00023125"/>
    </source>
</evidence>
<dbReference type="PANTHER" id="PTHR24388">
    <property type="entry name" value="ZINC FINGER PROTEIN"/>
    <property type="match status" value="1"/>
</dbReference>
<dbReference type="InterPro" id="IPR036236">
    <property type="entry name" value="Znf_C2H2_sf"/>
</dbReference>
<evidence type="ECO:0000313" key="12">
    <source>
        <dbReference type="Proteomes" id="UP001162156"/>
    </source>
</evidence>
<keyword evidence="12" id="KW-1185">Reference proteome</keyword>
<evidence type="ECO:0000259" key="10">
    <source>
        <dbReference type="PROSITE" id="PS50157"/>
    </source>
</evidence>
<dbReference type="FunFam" id="3.30.160.60:FF:000688">
    <property type="entry name" value="zinc finger protein 197 isoform X1"/>
    <property type="match status" value="1"/>
</dbReference>
<dbReference type="AlphaFoldDB" id="A0AAV8YGF6"/>
<comment type="caution">
    <text evidence="11">The sequence shown here is derived from an EMBL/GenBank/DDBJ whole genome shotgun (WGS) entry which is preliminary data.</text>
</comment>
<keyword evidence="5" id="KW-0862">Zinc</keyword>
<dbReference type="GO" id="GO:0005634">
    <property type="term" value="C:nucleus"/>
    <property type="evidence" value="ECO:0007669"/>
    <property type="project" value="UniProtKB-SubCell"/>
</dbReference>
<feature type="domain" description="C2H2-type" evidence="10">
    <location>
        <begin position="390"/>
        <end position="418"/>
    </location>
</feature>
<dbReference type="PROSITE" id="PS00028">
    <property type="entry name" value="ZINC_FINGER_C2H2_1"/>
    <property type="match status" value="6"/>
</dbReference>
<dbReference type="GO" id="GO:0000978">
    <property type="term" value="F:RNA polymerase II cis-regulatory region sequence-specific DNA binding"/>
    <property type="evidence" value="ECO:0007669"/>
    <property type="project" value="TreeGrafter"/>
</dbReference>
<dbReference type="EMBL" id="JANEYF010002186">
    <property type="protein sequence ID" value="KAJ8950145.1"/>
    <property type="molecule type" value="Genomic_DNA"/>
</dbReference>
<dbReference type="Pfam" id="PF00096">
    <property type="entry name" value="zf-C2H2"/>
    <property type="match status" value="2"/>
</dbReference>
<protein>
    <recommendedName>
        <fullName evidence="10">C2H2-type domain-containing protein</fullName>
    </recommendedName>
</protein>
<accession>A0AAV8YGF6</accession>
<proteinExistence type="inferred from homology"/>